<dbReference type="GO" id="GO:0007601">
    <property type="term" value="P:visual perception"/>
    <property type="evidence" value="ECO:0007669"/>
    <property type="project" value="TreeGrafter"/>
</dbReference>
<evidence type="ECO:0000256" key="2">
    <source>
        <dbReference type="ARBA" id="ARBA00009646"/>
    </source>
</evidence>
<dbReference type="Proteomes" id="UP001279410">
    <property type="component" value="Unassembled WGS sequence"/>
</dbReference>
<comment type="caution">
    <text evidence="6">The sequence shown here is derived from an EMBL/GenBank/DDBJ whole genome shotgun (WGS) entry which is preliminary data.</text>
</comment>
<dbReference type="InterPro" id="IPR050252">
    <property type="entry name" value="Beta/Gamma-Crystallin"/>
</dbReference>
<dbReference type="SMART" id="SM00247">
    <property type="entry name" value="XTALbg"/>
    <property type="match status" value="2"/>
</dbReference>
<sequence length="189" mass="22122">MDAGGAPSTAGPDDGVSETIIFYEDRNFGGRHYECMSDCADLHSMFDRCRSIRVESGMFMIYDRPGYMGNQYFMKRGEYSDYLGMTGMNDCVRSCRMIPVHSGAFRMRLYEHFDMGGTMMELTDDCPNLMDRFRMINFNSCNVDGHWLLYEQPHYRGRHYYLRPGQYRSFSDWHGNSSRISSIRRLMDL</sequence>
<protein>
    <submittedName>
        <fullName evidence="6">Beta-crystallin S-1-like protein</fullName>
    </submittedName>
</protein>
<evidence type="ECO:0000313" key="7">
    <source>
        <dbReference type="Proteomes" id="UP001279410"/>
    </source>
</evidence>
<dbReference type="FunFam" id="2.60.20.10:FF:000001">
    <property type="entry name" value="Crystallin gamma S"/>
    <property type="match status" value="1"/>
</dbReference>
<dbReference type="Gene3D" id="2.60.20.10">
    <property type="entry name" value="Crystallins"/>
    <property type="match status" value="2"/>
</dbReference>
<dbReference type="FunFam" id="2.60.20.10:FF:000003">
    <property type="entry name" value="Crystallin gamma S"/>
    <property type="match status" value="1"/>
</dbReference>
<comment type="function">
    <text evidence="1">Crystallins are the dominant structural components of the vertebrate eye lens.</text>
</comment>
<feature type="domain" description="Beta/gamma crystallin 'Greek key'" evidence="5">
    <location>
        <begin position="18"/>
        <end position="56"/>
    </location>
</feature>
<comment type="similarity">
    <text evidence="2">Belongs to the beta/gamma-crystallin family.</text>
</comment>
<organism evidence="6 7">
    <name type="scientific">Lates japonicus</name>
    <name type="common">Japanese lates</name>
    <dbReference type="NCBI Taxonomy" id="270547"/>
    <lineage>
        <taxon>Eukaryota</taxon>
        <taxon>Metazoa</taxon>
        <taxon>Chordata</taxon>
        <taxon>Craniata</taxon>
        <taxon>Vertebrata</taxon>
        <taxon>Euteleostomi</taxon>
        <taxon>Actinopterygii</taxon>
        <taxon>Neopterygii</taxon>
        <taxon>Teleostei</taxon>
        <taxon>Neoteleostei</taxon>
        <taxon>Acanthomorphata</taxon>
        <taxon>Carangaria</taxon>
        <taxon>Carangaria incertae sedis</taxon>
        <taxon>Centropomidae</taxon>
        <taxon>Lates</taxon>
    </lineage>
</organism>
<evidence type="ECO:0000259" key="5">
    <source>
        <dbReference type="PROSITE" id="PS50915"/>
    </source>
</evidence>
<dbReference type="PANTHER" id="PTHR11818:SF129">
    <property type="entry name" value="CRYSTALLIN, GAMMA M6-RELATED"/>
    <property type="match status" value="1"/>
</dbReference>
<feature type="domain" description="Beta/gamma crystallin 'Greek key'" evidence="5">
    <location>
        <begin position="57"/>
        <end position="99"/>
    </location>
</feature>
<dbReference type="InterPro" id="IPR001064">
    <property type="entry name" value="Beta/gamma_crystallin"/>
</dbReference>
<dbReference type="PROSITE" id="PS50915">
    <property type="entry name" value="CRYSTALLIN_BETA_GAMMA"/>
    <property type="match status" value="3"/>
</dbReference>
<dbReference type="PANTHER" id="PTHR11818">
    <property type="entry name" value="BETA/GAMMA CRYSTALLIN"/>
    <property type="match status" value="1"/>
</dbReference>
<feature type="domain" description="Beta/gamma crystallin 'Greek key'" evidence="5">
    <location>
        <begin position="145"/>
        <end position="187"/>
    </location>
</feature>
<reference evidence="6" key="1">
    <citation type="submission" date="2022-08" db="EMBL/GenBank/DDBJ databases">
        <title>Genome sequencing of akame (Lates japonicus).</title>
        <authorList>
            <person name="Hashiguchi Y."/>
            <person name="Takahashi H."/>
        </authorList>
    </citation>
    <scope>NUCLEOTIDE SEQUENCE</scope>
    <source>
        <strain evidence="6">Kochi</strain>
    </source>
</reference>
<evidence type="ECO:0000256" key="3">
    <source>
        <dbReference type="ARBA" id="ARBA00022613"/>
    </source>
</evidence>
<keyword evidence="7" id="KW-1185">Reference proteome</keyword>
<evidence type="ECO:0000256" key="1">
    <source>
        <dbReference type="ARBA" id="ARBA00003689"/>
    </source>
</evidence>
<dbReference type="InterPro" id="IPR011024">
    <property type="entry name" value="G_crystallin-like"/>
</dbReference>
<dbReference type="GO" id="GO:0002088">
    <property type="term" value="P:lens development in camera-type eye"/>
    <property type="evidence" value="ECO:0007669"/>
    <property type="project" value="TreeGrafter"/>
</dbReference>
<keyword evidence="3" id="KW-0273">Eye lens protein</keyword>
<dbReference type="AlphaFoldDB" id="A0AAD3R5X5"/>
<proteinExistence type="inferred from homology"/>
<dbReference type="EMBL" id="BRZM01004295">
    <property type="protein sequence ID" value="GLD56175.1"/>
    <property type="molecule type" value="Genomic_DNA"/>
</dbReference>
<dbReference type="SUPFAM" id="SSF49695">
    <property type="entry name" value="gamma-Crystallin-like"/>
    <property type="match status" value="1"/>
</dbReference>
<dbReference type="GO" id="GO:0005212">
    <property type="term" value="F:structural constituent of eye lens"/>
    <property type="evidence" value="ECO:0007669"/>
    <property type="project" value="UniProtKB-KW"/>
</dbReference>
<dbReference type="PRINTS" id="PR01367">
    <property type="entry name" value="BGCRYSTALLIN"/>
</dbReference>
<name>A0AAD3R5X5_LATJO</name>
<accession>A0AAD3R5X5</accession>
<dbReference type="Pfam" id="PF00030">
    <property type="entry name" value="Crystall"/>
    <property type="match status" value="2"/>
</dbReference>
<evidence type="ECO:0000256" key="4">
    <source>
        <dbReference type="ARBA" id="ARBA00022737"/>
    </source>
</evidence>
<gene>
    <name evidence="6" type="ORF">AKAME5_002862900</name>
</gene>
<keyword evidence="4" id="KW-0677">Repeat</keyword>
<evidence type="ECO:0000313" key="6">
    <source>
        <dbReference type="EMBL" id="GLD56175.1"/>
    </source>
</evidence>